<dbReference type="PROSITE" id="PS51194">
    <property type="entry name" value="HELICASE_CTER"/>
    <property type="match status" value="1"/>
</dbReference>
<dbReference type="Pfam" id="PF13959">
    <property type="entry name" value="CTE_SPB4"/>
    <property type="match status" value="1"/>
</dbReference>
<comment type="catalytic activity">
    <reaction evidence="6">
        <text>ATP + H2O = ADP + phosphate + H(+)</text>
        <dbReference type="Rhea" id="RHEA:13065"/>
        <dbReference type="ChEBI" id="CHEBI:15377"/>
        <dbReference type="ChEBI" id="CHEBI:15378"/>
        <dbReference type="ChEBI" id="CHEBI:30616"/>
        <dbReference type="ChEBI" id="CHEBI:43474"/>
        <dbReference type="ChEBI" id="CHEBI:456216"/>
        <dbReference type="EC" id="3.6.4.13"/>
    </reaction>
</comment>
<proteinExistence type="inferred from homology"/>
<dbReference type="InterPro" id="IPR025313">
    <property type="entry name" value="SPB4-like_CTE"/>
</dbReference>
<dbReference type="EMBL" id="CACTIH010002086">
    <property type="protein sequence ID" value="CAA2973129.1"/>
    <property type="molecule type" value="Genomic_DNA"/>
</dbReference>
<dbReference type="SUPFAM" id="SSF52540">
    <property type="entry name" value="P-loop containing nucleoside triphosphate hydrolases"/>
    <property type="match status" value="1"/>
</dbReference>
<dbReference type="GO" id="GO:0003724">
    <property type="term" value="F:RNA helicase activity"/>
    <property type="evidence" value="ECO:0007669"/>
    <property type="project" value="UniProtKB-EC"/>
</dbReference>
<protein>
    <recommendedName>
        <fullName evidence="6">ATP-dependent RNA helicase</fullName>
        <ecNumber evidence="6">3.6.4.13</ecNumber>
    </recommendedName>
</protein>
<evidence type="ECO:0000313" key="9">
    <source>
        <dbReference type="EMBL" id="CAA2973129.1"/>
    </source>
</evidence>
<evidence type="ECO:0000256" key="3">
    <source>
        <dbReference type="ARBA" id="ARBA00022806"/>
    </source>
</evidence>
<evidence type="ECO:0000313" key="10">
    <source>
        <dbReference type="Proteomes" id="UP000594638"/>
    </source>
</evidence>
<dbReference type="OrthoDB" id="1701351at2759"/>
<gene>
    <name evidence="9" type="ORF">OLEA9_A087869</name>
</gene>
<dbReference type="InterPro" id="IPR027417">
    <property type="entry name" value="P-loop_NTPase"/>
</dbReference>
<dbReference type="CDD" id="cd18787">
    <property type="entry name" value="SF2_C_DEAD"/>
    <property type="match status" value="1"/>
</dbReference>
<dbReference type="GO" id="GO:0003723">
    <property type="term" value="F:RNA binding"/>
    <property type="evidence" value="ECO:0007669"/>
    <property type="project" value="UniProtKB-UniRule"/>
</dbReference>
<keyword evidence="5 6" id="KW-0694">RNA-binding</keyword>
<evidence type="ECO:0000256" key="5">
    <source>
        <dbReference type="ARBA" id="ARBA00022884"/>
    </source>
</evidence>
<keyword evidence="1 6" id="KW-0547">Nucleotide-binding</keyword>
<dbReference type="Gramene" id="OE9A087869T4">
    <property type="protein sequence ID" value="OE9A087869C4"/>
    <property type="gene ID" value="OE9A087869"/>
</dbReference>
<dbReference type="GO" id="GO:0016787">
    <property type="term" value="F:hydrolase activity"/>
    <property type="evidence" value="ECO:0007669"/>
    <property type="project" value="UniProtKB-KW"/>
</dbReference>
<dbReference type="AlphaFoldDB" id="A0A8S0R356"/>
<keyword evidence="2 6" id="KW-0378">Hydrolase</keyword>
<name>A0A8S0R356_OLEEU</name>
<evidence type="ECO:0000256" key="1">
    <source>
        <dbReference type="ARBA" id="ARBA00022741"/>
    </source>
</evidence>
<accession>A0A8S0R356</accession>
<feature type="compositionally biased region" description="Basic and acidic residues" evidence="7">
    <location>
        <begin position="54"/>
        <end position="75"/>
    </location>
</feature>
<dbReference type="PANTHER" id="PTHR24031">
    <property type="entry name" value="RNA HELICASE"/>
    <property type="match status" value="1"/>
</dbReference>
<evidence type="ECO:0000256" key="4">
    <source>
        <dbReference type="ARBA" id="ARBA00022840"/>
    </source>
</evidence>
<keyword evidence="10" id="KW-1185">Reference proteome</keyword>
<dbReference type="EC" id="3.6.4.13" evidence="6"/>
<dbReference type="SMART" id="SM01178">
    <property type="entry name" value="DUF4217"/>
    <property type="match status" value="1"/>
</dbReference>
<dbReference type="Gene3D" id="3.40.50.300">
    <property type="entry name" value="P-loop containing nucleotide triphosphate hydrolases"/>
    <property type="match status" value="1"/>
</dbReference>
<comment type="similarity">
    <text evidence="6">Belongs to the DEAD box helicase family.</text>
</comment>
<evidence type="ECO:0000256" key="7">
    <source>
        <dbReference type="SAM" id="MobiDB-lite"/>
    </source>
</evidence>
<feature type="domain" description="Helicase C-terminal" evidence="8">
    <location>
        <begin position="141"/>
        <end position="301"/>
    </location>
</feature>
<evidence type="ECO:0000256" key="2">
    <source>
        <dbReference type="ARBA" id="ARBA00022801"/>
    </source>
</evidence>
<dbReference type="GO" id="GO:0005524">
    <property type="term" value="F:ATP binding"/>
    <property type="evidence" value="ECO:0007669"/>
    <property type="project" value="UniProtKB-UniRule"/>
</dbReference>
<organism evidence="9 10">
    <name type="scientific">Olea europaea subsp. europaea</name>
    <dbReference type="NCBI Taxonomy" id="158383"/>
    <lineage>
        <taxon>Eukaryota</taxon>
        <taxon>Viridiplantae</taxon>
        <taxon>Streptophyta</taxon>
        <taxon>Embryophyta</taxon>
        <taxon>Tracheophyta</taxon>
        <taxon>Spermatophyta</taxon>
        <taxon>Magnoliopsida</taxon>
        <taxon>eudicotyledons</taxon>
        <taxon>Gunneridae</taxon>
        <taxon>Pentapetalae</taxon>
        <taxon>asterids</taxon>
        <taxon>lamiids</taxon>
        <taxon>Lamiales</taxon>
        <taxon>Oleaceae</taxon>
        <taxon>Oleeae</taxon>
        <taxon>Olea</taxon>
    </lineage>
</organism>
<dbReference type="SMART" id="SM00490">
    <property type="entry name" value="HELICc"/>
    <property type="match status" value="1"/>
</dbReference>
<evidence type="ECO:0000259" key="8">
    <source>
        <dbReference type="PROSITE" id="PS51194"/>
    </source>
</evidence>
<keyword evidence="3 6" id="KW-0347">Helicase</keyword>
<dbReference type="Proteomes" id="UP000594638">
    <property type="component" value="Unassembled WGS sequence"/>
</dbReference>
<feature type="region of interest" description="Disordered" evidence="7">
    <location>
        <begin position="1"/>
        <end position="92"/>
    </location>
</feature>
<reference evidence="9 10" key="1">
    <citation type="submission" date="2019-12" db="EMBL/GenBank/DDBJ databases">
        <authorList>
            <person name="Alioto T."/>
            <person name="Alioto T."/>
            <person name="Gomez Garrido J."/>
        </authorList>
    </citation>
    <scope>NUCLEOTIDE SEQUENCE [LARGE SCALE GENOMIC DNA]</scope>
</reference>
<comment type="domain">
    <text evidence="6">The Q motif is unique to and characteristic of the DEAD box family of RNA helicases and controls ATP binding and hydrolysis.</text>
</comment>
<sequence length="312" mass="35805">MESAKNYEDTQQRTEEEENDQEMAQLELGDDENQENIEDKKDILDPSASLDDSNIEKEPENVSKEGREVKRRLESDGEVDFESEPATNAKKEMGFQKMTQVEHAGLSSQINPPVNIDLGSGRKRKSRGLQQGYCVVPSAKRFIVLYSFLKRKLSKKVMVVFSSCNSVKYHSELLRHSEIDCFDIHSKQKQLQRTSYFLDFCKAENGILLCNDVAACGLDIPSVDWIIQYDPPYEYKAAKVLMNEYIINENKLENVQPNLEKLVANNDYLKKLAKDAYKSYIVKYKSHCLKEIFNVRKLDLKAVTASFCLCDP</sequence>
<evidence type="ECO:0000256" key="6">
    <source>
        <dbReference type="RuleBase" id="RU365068"/>
    </source>
</evidence>
<dbReference type="InterPro" id="IPR001650">
    <property type="entry name" value="Helicase_C-like"/>
</dbReference>
<comment type="function">
    <text evidence="6">RNA helicase.</text>
</comment>
<comment type="caution">
    <text evidence="9">The sequence shown here is derived from an EMBL/GenBank/DDBJ whole genome shotgun (WGS) entry which is preliminary data.</text>
</comment>
<feature type="compositionally biased region" description="Basic and acidic residues" evidence="7">
    <location>
        <begin position="1"/>
        <end position="14"/>
    </location>
</feature>
<dbReference type="Pfam" id="PF00271">
    <property type="entry name" value="Helicase_C"/>
    <property type="match status" value="1"/>
</dbReference>
<keyword evidence="4 6" id="KW-0067">ATP-binding</keyword>